<proteinExistence type="predicted"/>
<dbReference type="GO" id="GO:0006508">
    <property type="term" value="P:proteolysis"/>
    <property type="evidence" value="ECO:0007669"/>
    <property type="project" value="InterPro"/>
</dbReference>
<evidence type="ECO:0000313" key="3">
    <source>
        <dbReference type="Proteomes" id="UP000095492"/>
    </source>
</evidence>
<reference evidence="2 3" key="1">
    <citation type="submission" date="2015-09" db="EMBL/GenBank/DDBJ databases">
        <authorList>
            <consortium name="Pathogen Informatics"/>
        </authorList>
    </citation>
    <scope>NUCLEOTIDE SEQUENCE [LARGE SCALE GENOMIC DNA]</scope>
    <source>
        <strain evidence="2 3">2789STDY5608891</strain>
    </source>
</reference>
<dbReference type="PANTHER" id="PTHR22576:SF37">
    <property type="entry name" value="MUCOSA-ASSOCIATED LYMPHOID TISSUE LYMPHOMA TRANSLOCATION PROTEIN 1"/>
    <property type="match status" value="1"/>
</dbReference>
<dbReference type="Gene3D" id="3.40.50.1460">
    <property type="match status" value="1"/>
</dbReference>
<dbReference type="RefSeq" id="WP_082432777.1">
    <property type="nucleotide sequence ID" value="NZ_CP173382.1"/>
</dbReference>
<dbReference type="Proteomes" id="UP000095492">
    <property type="component" value="Unassembled WGS sequence"/>
</dbReference>
<dbReference type="GO" id="GO:0004197">
    <property type="term" value="F:cysteine-type endopeptidase activity"/>
    <property type="evidence" value="ECO:0007669"/>
    <property type="project" value="InterPro"/>
</dbReference>
<dbReference type="GeneID" id="97389741"/>
<evidence type="ECO:0000259" key="1">
    <source>
        <dbReference type="Pfam" id="PF00656"/>
    </source>
</evidence>
<dbReference type="InterPro" id="IPR011600">
    <property type="entry name" value="Pept_C14_caspase"/>
</dbReference>
<dbReference type="Pfam" id="PF00656">
    <property type="entry name" value="Peptidase_C14"/>
    <property type="match status" value="1"/>
</dbReference>
<protein>
    <submittedName>
        <fullName evidence="2">Uncharacterized protein containing caspase domain</fullName>
    </submittedName>
</protein>
<evidence type="ECO:0000313" key="2">
    <source>
        <dbReference type="EMBL" id="CUN00123.1"/>
    </source>
</evidence>
<dbReference type="PANTHER" id="PTHR22576">
    <property type="entry name" value="MUCOSA ASSOCIATED LYMPHOID TISSUE LYMPHOMA TRANSLOCATION PROTEIN 1/PARACASPASE"/>
    <property type="match status" value="1"/>
</dbReference>
<organism evidence="2 3">
    <name type="scientific">Eubacterium ramulus</name>
    <dbReference type="NCBI Taxonomy" id="39490"/>
    <lineage>
        <taxon>Bacteria</taxon>
        <taxon>Bacillati</taxon>
        <taxon>Bacillota</taxon>
        <taxon>Clostridia</taxon>
        <taxon>Eubacteriales</taxon>
        <taxon>Eubacteriaceae</taxon>
        <taxon>Eubacterium</taxon>
    </lineage>
</organism>
<dbReference type="OrthoDB" id="9812126at2"/>
<dbReference type="EMBL" id="CYYA01000008">
    <property type="protein sequence ID" value="CUN00123.1"/>
    <property type="molecule type" value="Genomic_DNA"/>
</dbReference>
<dbReference type="STRING" id="39490.ERS852448_01417"/>
<feature type="domain" description="Peptidase C14 caspase" evidence="1">
    <location>
        <begin position="2"/>
        <end position="207"/>
    </location>
</feature>
<sequence>MKKALIVGLNNYPGRELEWCNNDAIAMKELIESNGDGSPNFEVVPIIDNCSKNNLISAIGKLFADDADIALLYFSGHGADIDGGYLCTTDFSGSNYGVKMTDVLEMANKSRCKNKVIILDCCFAAKMGESILLNNNSVLGEGVTIIAASQSWQTSEEKRSLQHGIFTELLIQGLKGGAADIGGNITPASLYSFVDQSLGAWQQRPVFKTNISQFLPLRTIQAKVPKSILRKLSTYFENPTDEFKLDPSYEYTNALNIEHQVIEPYADAEHVNVFKELQLFESVGLVEPVGTEHMYFAAMENKSCKLTALGLHYWKLSKDRRF</sequence>
<dbReference type="AlphaFoldDB" id="A0A173TBA4"/>
<accession>A0A173TBA4</accession>
<dbReference type="SUPFAM" id="SSF52129">
    <property type="entry name" value="Caspase-like"/>
    <property type="match status" value="1"/>
</dbReference>
<name>A0A173TBA4_EUBRA</name>
<dbReference type="InterPro" id="IPR052039">
    <property type="entry name" value="Caspase-related_regulators"/>
</dbReference>
<dbReference type="InterPro" id="IPR029030">
    <property type="entry name" value="Caspase-like_dom_sf"/>
</dbReference>
<gene>
    <name evidence="2" type="ORF">ERS852448_01417</name>
</gene>